<keyword evidence="3" id="KW-1185">Reference proteome</keyword>
<dbReference type="Gramene" id="OE9A060221T1">
    <property type="protein sequence ID" value="OE9A060221C1"/>
    <property type="gene ID" value="OE9A060221"/>
</dbReference>
<organism evidence="2 3">
    <name type="scientific">Olea europaea subsp. europaea</name>
    <dbReference type="NCBI Taxonomy" id="158383"/>
    <lineage>
        <taxon>Eukaryota</taxon>
        <taxon>Viridiplantae</taxon>
        <taxon>Streptophyta</taxon>
        <taxon>Embryophyta</taxon>
        <taxon>Tracheophyta</taxon>
        <taxon>Spermatophyta</taxon>
        <taxon>Magnoliopsida</taxon>
        <taxon>eudicotyledons</taxon>
        <taxon>Gunneridae</taxon>
        <taxon>Pentapetalae</taxon>
        <taxon>asterids</taxon>
        <taxon>lamiids</taxon>
        <taxon>Lamiales</taxon>
        <taxon>Oleaceae</taxon>
        <taxon>Oleeae</taxon>
        <taxon>Olea</taxon>
    </lineage>
</organism>
<dbReference type="AlphaFoldDB" id="A0A8S0VNV2"/>
<protein>
    <submittedName>
        <fullName evidence="2">Uncharacterized protein</fullName>
    </submittedName>
</protein>
<dbReference type="Proteomes" id="UP000594638">
    <property type="component" value="Unassembled WGS sequence"/>
</dbReference>
<evidence type="ECO:0000313" key="3">
    <source>
        <dbReference type="Proteomes" id="UP000594638"/>
    </source>
</evidence>
<reference evidence="2 3" key="1">
    <citation type="submission" date="2019-12" db="EMBL/GenBank/DDBJ databases">
        <authorList>
            <person name="Alioto T."/>
            <person name="Alioto T."/>
            <person name="Gomez Garrido J."/>
        </authorList>
    </citation>
    <scope>NUCLEOTIDE SEQUENCE [LARGE SCALE GENOMIC DNA]</scope>
</reference>
<comment type="caution">
    <text evidence="2">The sequence shown here is derived from an EMBL/GenBank/DDBJ whole genome shotgun (WGS) entry which is preliminary data.</text>
</comment>
<evidence type="ECO:0000256" key="1">
    <source>
        <dbReference type="SAM" id="MobiDB-lite"/>
    </source>
</evidence>
<feature type="compositionally biased region" description="Polar residues" evidence="1">
    <location>
        <begin position="76"/>
        <end position="92"/>
    </location>
</feature>
<name>A0A8S0VNV2_OLEEU</name>
<gene>
    <name evidence="2" type="ORF">OLEA9_A060221</name>
</gene>
<sequence>MIAASPVPVIVGSFLPSGHPQLKPKKPNAEPALNMNALIPVGIPRSSNVENKCFSAGNMVPQSTTQMNNWAAVPTPENSSKSSADINISLQG</sequence>
<proteinExistence type="predicted"/>
<feature type="region of interest" description="Disordered" evidence="1">
    <location>
        <begin position="70"/>
        <end position="92"/>
    </location>
</feature>
<accession>A0A8S0VNV2</accession>
<dbReference type="EMBL" id="CACTIH010009637">
    <property type="protein sequence ID" value="CAA3032639.1"/>
    <property type="molecule type" value="Genomic_DNA"/>
</dbReference>
<evidence type="ECO:0000313" key="2">
    <source>
        <dbReference type="EMBL" id="CAA3032639.1"/>
    </source>
</evidence>